<comment type="caution">
    <text evidence="5">The sequence shown here is derived from an EMBL/GenBank/DDBJ whole genome shotgun (WGS) entry which is preliminary data.</text>
</comment>
<dbReference type="InterPro" id="IPR050204">
    <property type="entry name" value="AraC_XylS_family_regulators"/>
</dbReference>
<dbReference type="InterPro" id="IPR009057">
    <property type="entry name" value="Homeodomain-like_sf"/>
</dbReference>
<dbReference type="EMBL" id="WURB01000048">
    <property type="protein sequence ID" value="MXQ14801.1"/>
    <property type="molecule type" value="Genomic_DNA"/>
</dbReference>
<dbReference type="Proteomes" id="UP000436483">
    <property type="component" value="Unassembled WGS sequence"/>
</dbReference>
<evidence type="ECO:0000256" key="2">
    <source>
        <dbReference type="ARBA" id="ARBA00023125"/>
    </source>
</evidence>
<dbReference type="OrthoDB" id="8004517at2"/>
<accession>A0A7X3MWY7</accession>
<feature type="domain" description="HTH araC/xylS-type" evidence="4">
    <location>
        <begin position="217"/>
        <end position="316"/>
    </location>
</feature>
<evidence type="ECO:0000313" key="6">
    <source>
        <dbReference type="Proteomes" id="UP000436483"/>
    </source>
</evidence>
<dbReference type="InterPro" id="IPR035418">
    <property type="entry name" value="AraC-bd_2"/>
</dbReference>
<dbReference type="Pfam" id="PF12833">
    <property type="entry name" value="HTH_18"/>
    <property type="match status" value="1"/>
</dbReference>
<dbReference type="AlphaFoldDB" id="A0A7X3MWY7"/>
<dbReference type="GO" id="GO:0043565">
    <property type="term" value="F:sequence-specific DNA binding"/>
    <property type="evidence" value="ECO:0007669"/>
    <property type="project" value="InterPro"/>
</dbReference>
<dbReference type="PANTHER" id="PTHR46796:SF6">
    <property type="entry name" value="ARAC SUBFAMILY"/>
    <property type="match status" value="1"/>
</dbReference>
<dbReference type="InterPro" id="IPR018060">
    <property type="entry name" value="HTH_AraC"/>
</dbReference>
<keyword evidence="2" id="KW-0238">DNA-binding</keyword>
<proteinExistence type="predicted"/>
<dbReference type="PANTHER" id="PTHR46796">
    <property type="entry name" value="HTH-TYPE TRANSCRIPTIONAL ACTIVATOR RHAS-RELATED"/>
    <property type="match status" value="1"/>
</dbReference>
<protein>
    <submittedName>
        <fullName evidence="5">Helix-turn-helix domain-containing protein</fullName>
    </submittedName>
</protein>
<gene>
    <name evidence="5" type="ORF">GR328_25805</name>
</gene>
<name>A0A7X3MWY7_9HYPH</name>
<keyword evidence="3" id="KW-0804">Transcription</keyword>
<evidence type="ECO:0000259" key="4">
    <source>
        <dbReference type="PROSITE" id="PS01124"/>
    </source>
</evidence>
<keyword evidence="6" id="KW-1185">Reference proteome</keyword>
<dbReference type="Gene3D" id="1.10.10.60">
    <property type="entry name" value="Homeodomain-like"/>
    <property type="match status" value="1"/>
</dbReference>
<dbReference type="PRINTS" id="PR00032">
    <property type="entry name" value="HTHARAC"/>
</dbReference>
<organism evidence="5 6">
    <name type="scientific">Microvirga makkahensis</name>
    <dbReference type="NCBI Taxonomy" id="1128670"/>
    <lineage>
        <taxon>Bacteria</taxon>
        <taxon>Pseudomonadati</taxon>
        <taxon>Pseudomonadota</taxon>
        <taxon>Alphaproteobacteria</taxon>
        <taxon>Hyphomicrobiales</taxon>
        <taxon>Methylobacteriaceae</taxon>
        <taxon>Microvirga</taxon>
    </lineage>
</organism>
<dbReference type="Pfam" id="PF14525">
    <property type="entry name" value="AraC_binding_2"/>
    <property type="match status" value="1"/>
</dbReference>
<keyword evidence="1" id="KW-0805">Transcription regulation</keyword>
<evidence type="ECO:0000313" key="5">
    <source>
        <dbReference type="EMBL" id="MXQ14801.1"/>
    </source>
</evidence>
<dbReference type="SUPFAM" id="SSF46689">
    <property type="entry name" value="Homeodomain-like"/>
    <property type="match status" value="1"/>
</dbReference>
<dbReference type="InterPro" id="IPR020449">
    <property type="entry name" value="Tscrpt_reg_AraC-type_HTH"/>
</dbReference>
<dbReference type="SMART" id="SM00342">
    <property type="entry name" value="HTH_ARAC"/>
    <property type="match status" value="1"/>
</dbReference>
<reference evidence="5 6" key="1">
    <citation type="submission" date="2019-12" db="EMBL/GenBank/DDBJ databases">
        <authorList>
            <person name="Yuan C.-G."/>
        </authorList>
    </citation>
    <scope>NUCLEOTIDE SEQUENCE [LARGE SCALE GENOMIC DNA]</scope>
    <source>
        <strain evidence="5 6">KCTC 23863</strain>
    </source>
</reference>
<dbReference type="GO" id="GO:0003700">
    <property type="term" value="F:DNA-binding transcription factor activity"/>
    <property type="evidence" value="ECO:0007669"/>
    <property type="project" value="InterPro"/>
</dbReference>
<evidence type="ECO:0000256" key="3">
    <source>
        <dbReference type="ARBA" id="ARBA00023163"/>
    </source>
</evidence>
<dbReference type="PROSITE" id="PS01124">
    <property type="entry name" value="HTH_ARAC_FAMILY_2"/>
    <property type="match status" value="1"/>
</dbReference>
<evidence type="ECO:0000256" key="1">
    <source>
        <dbReference type="ARBA" id="ARBA00023015"/>
    </source>
</evidence>
<reference evidence="5 6" key="2">
    <citation type="submission" date="2020-01" db="EMBL/GenBank/DDBJ databases">
        <title>Microvirga sp. nov., an arsenate reduction bacterium isolated from Tibet hotspring sediments.</title>
        <authorList>
            <person name="Xian W.-D."/>
            <person name="Li W.-J."/>
        </authorList>
    </citation>
    <scope>NUCLEOTIDE SEQUENCE [LARGE SCALE GENOMIC DNA]</scope>
    <source>
        <strain evidence="5 6">KCTC 23863</strain>
    </source>
</reference>
<dbReference type="RefSeq" id="WP_160888512.1">
    <property type="nucleotide sequence ID" value="NZ_WURB01000048.1"/>
</dbReference>
<sequence>MAAKSPLPHSRFSTAAFSPEDRFECWRETLSVFFEPELVAGADIETFHSSVEGFHLGEVLVGAMRADAQRYVRSPSTIRRSGVDHYLVQLYRSGGYGGDVGAGSISLLPGQVSILDLARPLTTQASTSDVINIVIPRDALTSMLPTGFSFDGVVLSGSAGSLLGDYMESLLRNLPRVTTADAPHLARATREIIAACLASSPDLREQARPHIDTVLQGRIRRYIEERLTSPALSPAAITRALGVSRSRLYRLFEPVGGVSHYIQNRRLQAIYRLLASDAQPSRLADIANTYGFADGAHFAKAFKRRFGVSPSDVREASRRSGAAKGAVERPDFDQVWLDEWVRRLHV</sequence>